<accession>A0A6A6SL61</accession>
<dbReference type="PANTHER" id="PTHR23028">
    <property type="entry name" value="ACETYLTRANSFERASE"/>
    <property type="match status" value="1"/>
</dbReference>
<feature type="transmembrane region" description="Helical" evidence="1">
    <location>
        <begin position="58"/>
        <end position="80"/>
    </location>
</feature>
<feature type="transmembrane region" description="Helical" evidence="1">
    <location>
        <begin position="86"/>
        <end position="112"/>
    </location>
</feature>
<evidence type="ECO:0000313" key="3">
    <source>
        <dbReference type="EMBL" id="KAF2647731.1"/>
    </source>
</evidence>
<dbReference type="EMBL" id="MU004588">
    <property type="protein sequence ID" value="KAF2647731.1"/>
    <property type="molecule type" value="Genomic_DNA"/>
</dbReference>
<evidence type="ECO:0000313" key="4">
    <source>
        <dbReference type="Proteomes" id="UP000799324"/>
    </source>
</evidence>
<sequence length="134" mass="15366">MFWGPFYTVAVWTVPDVQQFFLVVGAVLLVYSVSRSPSLQRIFTTELARYLGKISFSLYLVHMSILLWFGYSSIELWWWVCGSESLWQWCLGLGIAFLGQVIVVVCVADVFWRTVDAPSVKLAKWLEDKSKAES</sequence>
<dbReference type="PANTHER" id="PTHR23028:SF134">
    <property type="entry name" value="PUTATIVE (AFU_ORTHOLOGUE AFUA_4G08520)-RELATED"/>
    <property type="match status" value="1"/>
</dbReference>
<reference evidence="3" key="1">
    <citation type="journal article" date="2020" name="Stud. Mycol.">
        <title>101 Dothideomycetes genomes: a test case for predicting lifestyles and emergence of pathogens.</title>
        <authorList>
            <person name="Haridas S."/>
            <person name="Albert R."/>
            <person name="Binder M."/>
            <person name="Bloem J."/>
            <person name="Labutti K."/>
            <person name="Salamov A."/>
            <person name="Andreopoulos B."/>
            <person name="Baker S."/>
            <person name="Barry K."/>
            <person name="Bills G."/>
            <person name="Bluhm B."/>
            <person name="Cannon C."/>
            <person name="Castanera R."/>
            <person name="Culley D."/>
            <person name="Daum C."/>
            <person name="Ezra D."/>
            <person name="Gonzalez J."/>
            <person name="Henrissat B."/>
            <person name="Kuo A."/>
            <person name="Liang C."/>
            <person name="Lipzen A."/>
            <person name="Lutzoni F."/>
            <person name="Magnuson J."/>
            <person name="Mondo S."/>
            <person name="Nolan M."/>
            <person name="Ohm R."/>
            <person name="Pangilinan J."/>
            <person name="Park H.-J."/>
            <person name="Ramirez L."/>
            <person name="Alfaro M."/>
            <person name="Sun H."/>
            <person name="Tritt A."/>
            <person name="Yoshinaga Y."/>
            <person name="Zwiers L.-H."/>
            <person name="Turgeon B."/>
            <person name="Goodwin S."/>
            <person name="Spatafora J."/>
            <person name="Crous P."/>
            <person name="Grigoriev I."/>
        </authorList>
    </citation>
    <scope>NUCLEOTIDE SEQUENCE</scope>
    <source>
        <strain evidence="3">CBS 122681</strain>
    </source>
</reference>
<feature type="domain" description="Acyltransferase 3" evidence="2">
    <location>
        <begin position="19"/>
        <end position="103"/>
    </location>
</feature>
<keyword evidence="1" id="KW-0812">Transmembrane</keyword>
<dbReference type="OrthoDB" id="5819582at2759"/>
<protein>
    <recommendedName>
        <fullName evidence="2">Acyltransferase 3 domain-containing protein</fullName>
    </recommendedName>
</protein>
<name>A0A6A6SL61_9PLEO</name>
<dbReference type="InterPro" id="IPR002656">
    <property type="entry name" value="Acyl_transf_3_dom"/>
</dbReference>
<dbReference type="Pfam" id="PF01757">
    <property type="entry name" value="Acyl_transf_3"/>
    <property type="match status" value="1"/>
</dbReference>
<keyword evidence="1" id="KW-0472">Membrane</keyword>
<organism evidence="3 4">
    <name type="scientific">Lophiostoma macrostomum CBS 122681</name>
    <dbReference type="NCBI Taxonomy" id="1314788"/>
    <lineage>
        <taxon>Eukaryota</taxon>
        <taxon>Fungi</taxon>
        <taxon>Dikarya</taxon>
        <taxon>Ascomycota</taxon>
        <taxon>Pezizomycotina</taxon>
        <taxon>Dothideomycetes</taxon>
        <taxon>Pleosporomycetidae</taxon>
        <taxon>Pleosporales</taxon>
        <taxon>Lophiostomataceae</taxon>
        <taxon>Lophiostoma</taxon>
    </lineage>
</organism>
<dbReference type="InterPro" id="IPR050879">
    <property type="entry name" value="Acyltransferase_3"/>
</dbReference>
<evidence type="ECO:0000259" key="2">
    <source>
        <dbReference type="Pfam" id="PF01757"/>
    </source>
</evidence>
<feature type="transmembrane region" description="Helical" evidence="1">
    <location>
        <begin position="20"/>
        <end position="37"/>
    </location>
</feature>
<gene>
    <name evidence="3" type="ORF">K491DRAFT_699438</name>
</gene>
<evidence type="ECO:0000256" key="1">
    <source>
        <dbReference type="SAM" id="Phobius"/>
    </source>
</evidence>
<keyword evidence="4" id="KW-1185">Reference proteome</keyword>
<dbReference type="Proteomes" id="UP000799324">
    <property type="component" value="Unassembled WGS sequence"/>
</dbReference>
<dbReference type="GO" id="GO:0016747">
    <property type="term" value="F:acyltransferase activity, transferring groups other than amino-acyl groups"/>
    <property type="evidence" value="ECO:0007669"/>
    <property type="project" value="InterPro"/>
</dbReference>
<dbReference type="AlphaFoldDB" id="A0A6A6SL61"/>
<keyword evidence="1" id="KW-1133">Transmembrane helix</keyword>
<proteinExistence type="predicted"/>